<comment type="caution">
    <text evidence="1">The sequence shown here is derived from an EMBL/GenBank/DDBJ whole genome shotgun (WGS) entry which is preliminary data.</text>
</comment>
<evidence type="ECO:0000313" key="1">
    <source>
        <dbReference type="EMBL" id="RBA33799.1"/>
    </source>
</evidence>
<reference evidence="1 2" key="1">
    <citation type="submission" date="2018-06" db="EMBL/GenBank/DDBJ databases">
        <title>Whole genome sequencing of four bacterial strains from South Shetland trench revealing bio-synthetic gene clusters.</title>
        <authorList>
            <person name="Abdel-Mageed W.M."/>
            <person name="Lehri B."/>
            <person name="Jarmusch S.A."/>
            <person name="Miranda K."/>
            <person name="Goodfellow M."/>
            <person name="Jaspars M."/>
            <person name="Karlyshev A.V."/>
        </authorList>
    </citation>
    <scope>NUCLEOTIDE SEQUENCE [LARGE SCALE GENOMIC DNA]</scope>
    <source>
        <strain evidence="1 2">SST1</strain>
    </source>
</reference>
<dbReference type="Proteomes" id="UP000252187">
    <property type="component" value="Unassembled WGS sequence"/>
</dbReference>
<proteinExistence type="predicted"/>
<gene>
    <name evidence="1" type="ORF">DQ226_11620</name>
</gene>
<evidence type="ECO:0008006" key="3">
    <source>
        <dbReference type="Google" id="ProtNLM"/>
    </source>
</evidence>
<dbReference type="AlphaFoldDB" id="A0A365P9G1"/>
<name>A0A365P9G1_9ACTN</name>
<dbReference type="Pfam" id="PF16162">
    <property type="entry name" value="KwaB"/>
    <property type="match status" value="1"/>
</dbReference>
<evidence type="ECO:0000313" key="2">
    <source>
        <dbReference type="Proteomes" id="UP000252187"/>
    </source>
</evidence>
<dbReference type="EMBL" id="QNTT01000030">
    <property type="protein sequence ID" value="RBA33799.1"/>
    <property type="molecule type" value="Genomic_DNA"/>
</dbReference>
<protein>
    <recommendedName>
        <fullName evidence="3">DUF4868 domain-containing protein</fullName>
    </recommendedName>
</protein>
<accession>A0A365P9G1</accession>
<organism evidence="1 2">
    <name type="scientific">Dietzia maris</name>
    <dbReference type="NCBI Taxonomy" id="37915"/>
    <lineage>
        <taxon>Bacteria</taxon>
        <taxon>Bacillati</taxon>
        <taxon>Actinomycetota</taxon>
        <taxon>Actinomycetes</taxon>
        <taxon>Mycobacteriales</taxon>
        <taxon>Dietziaceae</taxon>
        <taxon>Dietzia</taxon>
    </lineage>
</organism>
<dbReference type="InterPro" id="IPR032359">
    <property type="entry name" value="KwaB-like"/>
</dbReference>
<sequence>MTGDDVPITTEGALQLIVAWASGKQSIGRLVKTGNEVEESLRSHATSAVESLTDPAPYSPETDLEDNTHLVANTEELLDTSLVEELFKGASLPLATQDELRTKTLLCHAALIGNGTNSALFVKKRSPIQLAKKSMVAQLVNGTLDQISSPIFAFDNKYDAIITTNQVYILNKTAFEGLFRDSAAVLSRTRDWVDEVSTSVPMTEGSADVLDQTLRRNQFLRRKFLAVKGRPHIRTMTPDSLREEIRRHGYDPAEMMNEDRLTINGTNVKLVLQILNEDLFSGGFSSDRFAAGSKRSVQ</sequence>